<reference evidence="8 9" key="1">
    <citation type="journal article" date="2016" name="Nat. Commun.">
        <title>Thousands of microbial genomes shed light on interconnected biogeochemical processes in an aquifer system.</title>
        <authorList>
            <person name="Anantharaman K."/>
            <person name="Brown C.T."/>
            <person name="Hug L.A."/>
            <person name="Sharon I."/>
            <person name="Castelle C.J."/>
            <person name="Probst A.J."/>
            <person name="Thomas B.C."/>
            <person name="Singh A."/>
            <person name="Wilkins M.J."/>
            <person name="Karaoz U."/>
            <person name="Brodie E.L."/>
            <person name="Williams K.H."/>
            <person name="Hubbard S.S."/>
            <person name="Banfield J.F."/>
        </authorList>
    </citation>
    <scope>NUCLEOTIDE SEQUENCE [LARGE SCALE GENOMIC DNA]</scope>
</reference>
<dbReference type="PRINTS" id="PR00727">
    <property type="entry name" value="LEADERPTASE"/>
</dbReference>
<dbReference type="AlphaFoldDB" id="A0A1F6NIN5"/>
<comment type="catalytic activity">
    <reaction evidence="1 6">
        <text>Cleavage of hydrophobic, N-terminal signal or leader sequences from secreted and periplasmic proteins.</text>
        <dbReference type="EC" id="3.4.21.89"/>
    </reaction>
</comment>
<evidence type="ECO:0000256" key="6">
    <source>
        <dbReference type="RuleBase" id="RU362042"/>
    </source>
</evidence>
<sequence length="202" mass="23282">MSDTKFSWSDARKKLMRALVSTGLFLLELIKVSILAGITIGLVRYYLFKPFYVKGASMEPNFYENEYLIIDELSYRFNEPKRGDVIVFKYPENPKEYFLKRIIGLPGERVKISEGRVIVYNDTHPEGFEISEAYLPKDLLTAGDKITALGPHEYYVLGDNRQNSHDSRRFGPVDRSLVVGRAWFRGWPVGRMQTFDTPNLGI</sequence>
<feature type="transmembrane region" description="Helical" evidence="6">
    <location>
        <begin position="20"/>
        <end position="47"/>
    </location>
</feature>
<gene>
    <name evidence="8" type="ORF">A2261_03225</name>
</gene>
<dbReference type="InterPro" id="IPR036286">
    <property type="entry name" value="LexA/Signal_pep-like_sf"/>
</dbReference>
<feature type="active site" evidence="5">
    <location>
        <position position="57"/>
    </location>
</feature>
<evidence type="ECO:0000256" key="3">
    <source>
        <dbReference type="ARBA" id="ARBA00013208"/>
    </source>
</evidence>
<dbReference type="InterPro" id="IPR000223">
    <property type="entry name" value="Pept_S26A_signal_pept_1"/>
</dbReference>
<keyword evidence="6" id="KW-0645">Protease</keyword>
<keyword evidence="4 6" id="KW-0378">Hydrolase</keyword>
<organism evidence="8 9">
    <name type="scientific">Candidatus Magasanikbacteria bacterium RIFOXYA2_FULL_44_8</name>
    <dbReference type="NCBI Taxonomy" id="1798696"/>
    <lineage>
        <taxon>Bacteria</taxon>
        <taxon>Candidatus Magasanikiibacteriota</taxon>
    </lineage>
</organism>
<dbReference type="Proteomes" id="UP000177803">
    <property type="component" value="Unassembled WGS sequence"/>
</dbReference>
<feature type="domain" description="Peptidase S26" evidence="7">
    <location>
        <begin position="27"/>
        <end position="187"/>
    </location>
</feature>
<keyword evidence="6" id="KW-0812">Transmembrane</keyword>
<keyword evidence="6" id="KW-1133">Transmembrane helix</keyword>
<evidence type="ECO:0000313" key="8">
    <source>
        <dbReference type="EMBL" id="OGH83926.1"/>
    </source>
</evidence>
<dbReference type="GO" id="GO:0004252">
    <property type="term" value="F:serine-type endopeptidase activity"/>
    <property type="evidence" value="ECO:0007669"/>
    <property type="project" value="InterPro"/>
</dbReference>
<dbReference type="GO" id="GO:0016020">
    <property type="term" value="C:membrane"/>
    <property type="evidence" value="ECO:0007669"/>
    <property type="project" value="UniProtKB-SubCell"/>
</dbReference>
<evidence type="ECO:0000256" key="1">
    <source>
        <dbReference type="ARBA" id="ARBA00000677"/>
    </source>
</evidence>
<dbReference type="PANTHER" id="PTHR43390">
    <property type="entry name" value="SIGNAL PEPTIDASE I"/>
    <property type="match status" value="1"/>
</dbReference>
<evidence type="ECO:0000259" key="7">
    <source>
        <dbReference type="Pfam" id="PF10502"/>
    </source>
</evidence>
<evidence type="ECO:0000256" key="2">
    <source>
        <dbReference type="ARBA" id="ARBA00009370"/>
    </source>
</evidence>
<dbReference type="PROSITE" id="PS00761">
    <property type="entry name" value="SPASE_I_3"/>
    <property type="match status" value="1"/>
</dbReference>
<dbReference type="Pfam" id="PF10502">
    <property type="entry name" value="Peptidase_S26"/>
    <property type="match status" value="1"/>
</dbReference>
<dbReference type="NCBIfam" id="TIGR02227">
    <property type="entry name" value="sigpep_I_bact"/>
    <property type="match status" value="1"/>
</dbReference>
<dbReference type="InterPro" id="IPR019757">
    <property type="entry name" value="Pept_S26A_signal_pept_1_Lys-AS"/>
</dbReference>
<dbReference type="EC" id="3.4.21.89" evidence="3 6"/>
<keyword evidence="6" id="KW-0472">Membrane</keyword>
<evidence type="ECO:0000256" key="4">
    <source>
        <dbReference type="ARBA" id="ARBA00022801"/>
    </source>
</evidence>
<comment type="subcellular location">
    <subcellularLocation>
        <location evidence="6">Membrane</location>
        <topology evidence="6">Single-pass type II membrane protein</topology>
    </subcellularLocation>
</comment>
<name>A0A1F6NIN5_9BACT</name>
<dbReference type="SUPFAM" id="SSF51306">
    <property type="entry name" value="LexA/Signal peptidase"/>
    <property type="match status" value="1"/>
</dbReference>
<dbReference type="Gene3D" id="2.10.109.10">
    <property type="entry name" value="Umud Fragment, subunit A"/>
    <property type="match status" value="1"/>
</dbReference>
<comment type="similarity">
    <text evidence="2 6">Belongs to the peptidase S26 family.</text>
</comment>
<comment type="caution">
    <text evidence="8">The sequence shown here is derived from an EMBL/GenBank/DDBJ whole genome shotgun (WGS) entry which is preliminary data.</text>
</comment>
<evidence type="ECO:0000256" key="5">
    <source>
        <dbReference type="PIRSR" id="PIRSR600223-1"/>
    </source>
</evidence>
<dbReference type="InterPro" id="IPR019758">
    <property type="entry name" value="Pept_S26A_signal_pept_1_CS"/>
</dbReference>
<dbReference type="GO" id="GO:0009003">
    <property type="term" value="F:signal peptidase activity"/>
    <property type="evidence" value="ECO:0007669"/>
    <property type="project" value="UniProtKB-EC"/>
</dbReference>
<dbReference type="PROSITE" id="PS00760">
    <property type="entry name" value="SPASE_I_2"/>
    <property type="match status" value="1"/>
</dbReference>
<dbReference type="InterPro" id="IPR019533">
    <property type="entry name" value="Peptidase_S26"/>
</dbReference>
<dbReference type="CDD" id="cd06530">
    <property type="entry name" value="S26_SPase_I"/>
    <property type="match status" value="1"/>
</dbReference>
<accession>A0A1F6NIN5</accession>
<dbReference type="PANTHER" id="PTHR43390:SF1">
    <property type="entry name" value="CHLOROPLAST PROCESSING PEPTIDASE"/>
    <property type="match status" value="1"/>
</dbReference>
<proteinExistence type="inferred from homology"/>
<dbReference type="GO" id="GO:0006465">
    <property type="term" value="P:signal peptide processing"/>
    <property type="evidence" value="ECO:0007669"/>
    <property type="project" value="InterPro"/>
</dbReference>
<feature type="active site" evidence="5">
    <location>
        <position position="100"/>
    </location>
</feature>
<evidence type="ECO:0000313" key="9">
    <source>
        <dbReference type="Proteomes" id="UP000177803"/>
    </source>
</evidence>
<protein>
    <recommendedName>
        <fullName evidence="3 6">Signal peptidase I</fullName>
        <ecNumber evidence="3 6">3.4.21.89</ecNumber>
    </recommendedName>
</protein>
<dbReference type="EMBL" id="MFQR01000056">
    <property type="protein sequence ID" value="OGH83926.1"/>
    <property type="molecule type" value="Genomic_DNA"/>
</dbReference>